<evidence type="ECO:0000313" key="1">
    <source>
        <dbReference type="EMBL" id="HHS01156.1"/>
    </source>
</evidence>
<dbReference type="NCBIfam" id="TIGR03949">
    <property type="entry name" value="bact_IIb_cerein"/>
    <property type="match status" value="1"/>
</dbReference>
<reference evidence="1" key="1">
    <citation type="journal article" date="2020" name="mSystems">
        <title>Genome- and Community-Level Interaction Insights into Carbon Utilization and Element Cycling Functions of Hydrothermarchaeota in Hydrothermal Sediment.</title>
        <authorList>
            <person name="Zhou Z."/>
            <person name="Liu Y."/>
            <person name="Xu W."/>
            <person name="Pan J."/>
            <person name="Luo Z.H."/>
            <person name="Li M."/>
        </authorList>
    </citation>
    <scope>NUCLEOTIDE SEQUENCE [LARGE SCALE GENOMIC DNA]</scope>
    <source>
        <strain evidence="1">SpSt-102</strain>
    </source>
</reference>
<dbReference type="InterPro" id="IPR023991">
    <property type="entry name" value="Bacteriocin_IIb_lactobn/cerein"/>
</dbReference>
<accession>A0A7C5Z3E2</accession>
<name>A0A7C5Z3E2_9FIRM</name>
<gene>
    <name evidence="1" type="ORF">ENL71_01205</name>
</gene>
<dbReference type="AlphaFoldDB" id="A0A7C5Z3E2"/>
<comment type="caution">
    <text evidence="1">The sequence shown here is derived from an EMBL/GenBank/DDBJ whole genome shotgun (WGS) entry which is preliminary data.</text>
</comment>
<dbReference type="EMBL" id="DRUZ01000015">
    <property type="protein sequence ID" value="HHS01156.1"/>
    <property type="molecule type" value="Genomic_DNA"/>
</dbReference>
<protein>
    <submittedName>
        <fullName evidence="1">Class IIb bacteriocin, lactobin A/cerein 7B family</fullName>
    </submittedName>
</protein>
<sequence length="67" mass="7550">MVNESVSKNVYFVELQNSEMEIVNGGWVQTAITAGRWILKVIEVIGILDACREFGRGFSDGWKEATR</sequence>
<proteinExistence type="predicted"/>
<organism evidence="1">
    <name type="scientific">Caldicellulosiruptor owensensis</name>
    <dbReference type="NCBI Taxonomy" id="55205"/>
    <lineage>
        <taxon>Bacteria</taxon>
        <taxon>Bacillati</taxon>
        <taxon>Bacillota</taxon>
        <taxon>Bacillota incertae sedis</taxon>
        <taxon>Caldicellulosiruptorales</taxon>
        <taxon>Caldicellulosiruptoraceae</taxon>
        <taxon>Caldicellulosiruptor</taxon>
    </lineage>
</organism>